<evidence type="ECO:0000313" key="2">
    <source>
        <dbReference type="Proteomes" id="UP000620591"/>
    </source>
</evidence>
<organism evidence="1 2">
    <name type="scientific">Aeromicrobium senzhongii</name>
    <dbReference type="NCBI Taxonomy" id="2663859"/>
    <lineage>
        <taxon>Bacteria</taxon>
        <taxon>Bacillati</taxon>
        <taxon>Actinomycetota</taxon>
        <taxon>Actinomycetes</taxon>
        <taxon>Propionibacteriales</taxon>
        <taxon>Nocardioidaceae</taxon>
        <taxon>Aeromicrobium</taxon>
    </lineage>
</organism>
<comment type="caution">
    <text evidence="1">The sequence shown here is derived from an EMBL/GenBank/DDBJ whole genome shotgun (WGS) entry which is preliminary data.</text>
</comment>
<dbReference type="Proteomes" id="UP000620591">
    <property type="component" value="Unassembled WGS sequence"/>
</dbReference>
<accession>A0A8I0K0L5</accession>
<sequence>MTVSLAQTALDFEREVDRIQEWFLTGSIAKVVEHSPFPYAPLADGCVVSLWDAWGRFVRNLILTCAAGDVESAGGAVYAPKVQRTPTDALAHLEAEKHAGKSYQLSFGKRGEPKWYIAKDTFEIAETLELENGPEIGGALTASQIQLSESIIVDNPSASLQKLRNYVAHKTEVNFKKVADVLPVNDHEDLDSYLRSRTHGGSQVFCDWADAMVALGHAAVE</sequence>
<proteinExistence type="predicted"/>
<protein>
    <submittedName>
        <fullName evidence="1">Uncharacterized protein</fullName>
    </submittedName>
</protein>
<dbReference type="AlphaFoldDB" id="A0A8I0K0L5"/>
<name>A0A8I0K0L5_9ACTN</name>
<dbReference type="RefSeq" id="WP_187769774.1">
    <property type="nucleotide sequence ID" value="NZ_JACTVM010000003.1"/>
</dbReference>
<evidence type="ECO:0000313" key="1">
    <source>
        <dbReference type="EMBL" id="MBC9227152.1"/>
    </source>
</evidence>
<reference evidence="1" key="1">
    <citation type="submission" date="2020-09" db="EMBL/GenBank/DDBJ databases">
        <title>Novel species in genus Aeromicrobium.</title>
        <authorList>
            <person name="Zhang G."/>
        </authorList>
    </citation>
    <scope>NUCLEOTIDE SEQUENCE</scope>
    <source>
        <strain evidence="1">Zg-636</strain>
    </source>
</reference>
<gene>
    <name evidence="1" type="ORF">IBG24_12590</name>
</gene>
<dbReference type="EMBL" id="JACTVM010000003">
    <property type="protein sequence ID" value="MBC9227152.1"/>
    <property type="molecule type" value="Genomic_DNA"/>
</dbReference>